<gene>
    <name evidence="1" type="primary">Necator_chrIV.g16050</name>
    <name evidence="1" type="ORF">RB195_002754</name>
</gene>
<dbReference type="Proteomes" id="UP001303046">
    <property type="component" value="Unassembled WGS sequence"/>
</dbReference>
<name>A0ABR1DKR2_NECAM</name>
<proteinExistence type="predicted"/>
<protein>
    <submittedName>
        <fullName evidence="1">Uncharacterized protein</fullName>
    </submittedName>
</protein>
<dbReference type="EMBL" id="JAVFWL010000004">
    <property type="protein sequence ID" value="KAK6750972.1"/>
    <property type="molecule type" value="Genomic_DNA"/>
</dbReference>
<evidence type="ECO:0000313" key="1">
    <source>
        <dbReference type="EMBL" id="KAK6750972.1"/>
    </source>
</evidence>
<evidence type="ECO:0000313" key="2">
    <source>
        <dbReference type="Proteomes" id="UP001303046"/>
    </source>
</evidence>
<comment type="caution">
    <text evidence="1">The sequence shown here is derived from an EMBL/GenBank/DDBJ whole genome shotgun (WGS) entry which is preliminary data.</text>
</comment>
<sequence>MIVEEATIPTPPQLLYPSLQGLPIVTIAQSYRRIHEATTRLAKLTSDIADKPETWQSITQIIDAMEQITTAHANVHAHRYVIDQNITTAINTTPDRIASFVDHLHQFYISLSRIEHLFQAATAACVEACTILHHLFTRLRRNRASSSRSSAHRTDHFKHKRIHSIRSDYHSLHLNHFKEITIFIHDRHHPYFIHVIRCDNCCAWRIESGVFDRQQEMNSLLIVLALVPAISAQLFAIANPGQTSRSTVGCPGYLRFAGRAAIGSAACGGAACCPCPGTGLPLIGAAAPTFILNACVPACCPTGIVGPTTGTVGTGAIPGIGSVVVPSGAGVVPTIGTGILGKK</sequence>
<accession>A0ABR1DKR2</accession>
<keyword evidence="2" id="KW-1185">Reference proteome</keyword>
<organism evidence="1 2">
    <name type="scientific">Necator americanus</name>
    <name type="common">Human hookworm</name>
    <dbReference type="NCBI Taxonomy" id="51031"/>
    <lineage>
        <taxon>Eukaryota</taxon>
        <taxon>Metazoa</taxon>
        <taxon>Ecdysozoa</taxon>
        <taxon>Nematoda</taxon>
        <taxon>Chromadorea</taxon>
        <taxon>Rhabditida</taxon>
        <taxon>Rhabditina</taxon>
        <taxon>Rhabditomorpha</taxon>
        <taxon>Strongyloidea</taxon>
        <taxon>Ancylostomatidae</taxon>
        <taxon>Bunostominae</taxon>
        <taxon>Necator</taxon>
    </lineage>
</organism>
<reference evidence="1 2" key="1">
    <citation type="submission" date="2023-08" db="EMBL/GenBank/DDBJ databases">
        <title>A Necator americanus chromosomal reference genome.</title>
        <authorList>
            <person name="Ilik V."/>
            <person name="Petrzelkova K.J."/>
            <person name="Pardy F."/>
            <person name="Fuh T."/>
            <person name="Niatou-Singa F.S."/>
            <person name="Gouil Q."/>
            <person name="Baker L."/>
            <person name="Ritchie M.E."/>
            <person name="Jex A.R."/>
            <person name="Gazzola D."/>
            <person name="Li H."/>
            <person name="Toshio Fujiwara R."/>
            <person name="Zhan B."/>
            <person name="Aroian R.V."/>
            <person name="Pafco B."/>
            <person name="Schwarz E.M."/>
        </authorList>
    </citation>
    <scope>NUCLEOTIDE SEQUENCE [LARGE SCALE GENOMIC DNA]</scope>
    <source>
        <strain evidence="1 2">Aroian</strain>
        <tissue evidence="1">Whole animal</tissue>
    </source>
</reference>